<dbReference type="InterPro" id="IPR013154">
    <property type="entry name" value="ADH-like_N"/>
</dbReference>
<proteinExistence type="inferred from homology"/>
<dbReference type="InterPro" id="IPR011032">
    <property type="entry name" value="GroES-like_sf"/>
</dbReference>
<dbReference type="GO" id="GO:0016651">
    <property type="term" value="F:oxidoreductase activity, acting on NAD(P)H"/>
    <property type="evidence" value="ECO:0007669"/>
    <property type="project" value="InterPro"/>
</dbReference>
<comment type="caution">
    <text evidence="5">The sequence shown here is derived from an EMBL/GenBank/DDBJ whole genome shotgun (WGS) entry which is preliminary data.</text>
</comment>
<keyword evidence="3" id="KW-0560">Oxidoreductase</keyword>
<dbReference type="SUPFAM" id="SSF50129">
    <property type="entry name" value="GroES-like"/>
    <property type="match status" value="1"/>
</dbReference>
<dbReference type="PANTHER" id="PTHR45348:SF5">
    <property type="entry name" value="OXIDOREDUCTASE, PUTATIVE (AFU_ORTHOLOGUE AFUA_8G01420)-RELATED"/>
    <property type="match status" value="1"/>
</dbReference>
<dbReference type="Gene3D" id="3.90.180.10">
    <property type="entry name" value="Medium-chain alcohol dehydrogenases, catalytic domain"/>
    <property type="match status" value="1"/>
</dbReference>
<evidence type="ECO:0000259" key="4">
    <source>
        <dbReference type="SMART" id="SM00829"/>
    </source>
</evidence>
<dbReference type="EMBL" id="CAVMBE010000046">
    <property type="protein sequence ID" value="CAK4031276.1"/>
    <property type="molecule type" value="Genomic_DNA"/>
</dbReference>
<protein>
    <submittedName>
        <fullName evidence="5">Quinone oxidoreductase</fullName>
    </submittedName>
</protein>
<reference evidence="5" key="1">
    <citation type="submission" date="2023-11" db="EMBL/GenBank/DDBJ databases">
        <authorList>
            <person name="Alioto T."/>
            <person name="Alioto T."/>
            <person name="Gomez Garrido J."/>
        </authorList>
    </citation>
    <scope>NUCLEOTIDE SEQUENCE</scope>
</reference>
<evidence type="ECO:0000256" key="3">
    <source>
        <dbReference type="ARBA" id="ARBA00023002"/>
    </source>
</evidence>
<comment type="similarity">
    <text evidence="1">Belongs to the zinc-containing alcohol dehydrogenase family.</text>
</comment>
<gene>
    <name evidence="5" type="ORF">LECACI_7A006434</name>
</gene>
<evidence type="ECO:0000256" key="1">
    <source>
        <dbReference type="ARBA" id="ARBA00008072"/>
    </source>
</evidence>
<dbReference type="Gene3D" id="3.40.50.720">
    <property type="entry name" value="NAD(P)-binding Rossmann-like Domain"/>
    <property type="match status" value="1"/>
</dbReference>
<evidence type="ECO:0000313" key="6">
    <source>
        <dbReference type="Proteomes" id="UP001296104"/>
    </source>
</evidence>
<dbReference type="Proteomes" id="UP001296104">
    <property type="component" value="Unassembled WGS sequence"/>
</dbReference>
<dbReference type="AlphaFoldDB" id="A0AAI8Z2H1"/>
<dbReference type="SUPFAM" id="SSF51735">
    <property type="entry name" value="NAD(P)-binding Rossmann-fold domains"/>
    <property type="match status" value="1"/>
</dbReference>
<dbReference type="InterPro" id="IPR047122">
    <property type="entry name" value="Trans-enoyl_RdTase-like"/>
</dbReference>
<organism evidence="5 6">
    <name type="scientific">Lecanosticta acicola</name>
    <dbReference type="NCBI Taxonomy" id="111012"/>
    <lineage>
        <taxon>Eukaryota</taxon>
        <taxon>Fungi</taxon>
        <taxon>Dikarya</taxon>
        <taxon>Ascomycota</taxon>
        <taxon>Pezizomycotina</taxon>
        <taxon>Dothideomycetes</taxon>
        <taxon>Dothideomycetidae</taxon>
        <taxon>Mycosphaerellales</taxon>
        <taxon>Mycosphaerellaceae</taxon>
        <taxon>Lecanosticta</taxon>
    </lineage>
</organism>
<dbReference type="Pfam" id="PF08240">
    <property type="entry name" value="ADH_N"/>
    <property type="match status" value="1"/>
</dbReference>
<dbReference type="PANTHER" id="PTHR45348">
    <property type="entry name" value="HYPOTHETICAL OXIDOREDUCTASE (EUROFUNG)"/>
    <property type="match status" value="1"/>
</dbReference>
<keyword evidence="6" id="KW-1185">Reference proteome</keyword>
<dbReference type="InterPro" id="IPR020843">
    <property type="entry name" value="ER"/>
</dbReference>
<comment type="subunit">
    <text evidence="2">Monomer.</text>
</comment>
<accession>A0AAI8Z2H1</accession>
<dbReference type="InterPro" id="IPR036291">
    <property type="entry name" value="NAD(P)-bd_dom_sf"/>
</dbReference>
<evidence type="ECO:0000313" key="5">
    <source>
        <dbReference type="EMBL" id="CAK4031276.1"/>
    </source>
</evidence>
<evidence type="ECO:0000256" key="2">
    <source>
        <dbReference type="ARBA" id="ARBA00011245"/>
    </source>
</evidence>
<name>A0AAI8Z2H1_9PEZI</name>
<sequence length="369" mass="39527">MLASVRMAANRRLSAIASQTRNMSNATMKEAVIAKGPKVTIQDAPIPKPGPYQVVTKVVYSGCNPKDWKRAENMPEKGPKNQGDDIAGYVHAVGEKVSEFKPGDRVAAFHEMMKPGGSWAEYAVSFAHTTIHLPHHTSFQEAAALPLASLTAAVGLFARLGLPPPFLPATKPIPLIIYGAASAVGSYAIQLASKANIHPLICVAGNSTSHVESLIDRSNGDTIIDYRQGSEAIVKAFKETAEKNGGNIGYAFDAVSEKGSYQNICQVLDPNGGKITTVLPGKKYDVPKGIEQNLTTVGSVHGVPDDLRDFGYVYFKLISKGLEDGWFKPQPQQVIPGGLEGIQQAMENLKNGKASAVKYVFKIEDTPGI</sequence>
<feature type="domain" description="Enoyl reductase (ER)" evidence="4">
    <location>
        <begin position="36"/>
        <end position="357"/>
    </location>
</feature>
<dbReference type="SMART" id="SM00829">
    <property type="entry name" value="PKS_ER"/>
    <property type="match status" value="1"/>
</dbReference>
<dbReference type="CDD" id="cd08249">
    <property type="entry name" value="enoyl_reductase_like"/>
    <property type="match status" value="1"/>
</dbReference>